<feature type="transmembrane region" description="Helical" evidence="1">
    <location>
        <begin position="320"/>
        <end position="337"/>
    </location>
</feature>
<dbReference type="Pfam" id="PF14897">
    <property type="entry name" value="EpsG"/>
    <property type="match status" value="1"/>
</dbReference>
<dbReference type="EMBL" id="FOOH01000008">
    <property type="protein sequence ID" value="SFF77188.1"/>
    <property type="molecule type" value="Genomic_DNA"/>
</dbReference>
<evidence type="ECO:0000313" key="3">
    <source>
        <dbReference type="Proteomes" id="UP000199116"/>
    </source>
</evidence>
<dbReference type="InterPro" id="IPR049458">
    <property type="entry name" value="EpsG-like"/>
</dbReference>
<protein>
    <submittedName>
        <fullName evidence="2">EpsG family protein</fullName>
    </submittedName>
</protein>
<feature type="transmembrane region" description="Helical" evidence="1">
    <location>
        <begin position="272"/>
        <end position="291"/>
    </location>
</feature>
<keyword evidence="1" id="KW-0472">Membrane</keyword>
<reference evidence="3" key="1">
    <citation type="submission" date="2016-10" db="EMBL/GenBank/DDBJ databases">
        <authorList>
            <person name="Varghese N."/>
            <person name="Submissions S."/>
        </authorList>
    </citation>
    <scope>NUCLEOTIDE SEQUENCE [LARGE SCALE GENOMIC DNA]</scope>
    <source>
        <strain evidence="3">DSM 23515</strain>
    </source>
</reference>
<name>A0A1I2LF80_9FLAO</name>
<feature type="transmembrane region" description="Helical" evidence="1">
    <location>
        <begin position="6"/>
        <end position="26"/>
    </location>
</feature>
<organism evidence="2 3">
    <name type="scientific">Salegentibacter agarivorans</name>
    <dbReference type="NCBI Taxonomy" id="345907"/>
    <lineage>
        <taxon>Bacteria</taxon>
        <taxon>Pseudomonadati</taxon>
        <taxon>Bacteroidota</taxon>
        <taxon>Flavobacteriia</taxon>
        <taxon>Flavobacteriales</taxon>
        <taxon>Flavobacteriaceae</taxon>
        <taxon>Salegentibacter</taxon>
    </lineage>
</organism>
<evidence type="ECO:0000313" key="2">
    <source>
        <dbReference type="EMBL" id="SFF77188.1"/>
    </source>
</evidence>
<sequence length="398" mass="47029">MKEDKLAKTVFFIASPFLTLPAILYGVYKKSQFSIYLLILIFGFLSYLYIPSVSNDRARYFEMYIEFQRFDFKDFIKYLGVHNRPDFILHFLVYLTAKSGLYLQLLLFSVTSFTVGVCFYLFNKLTENFNFTKRSYFLCFLIVLFSFSLDHLLSGIRFYFGAAWVLLAFYNGLFKGNNFRAILLLIAALFTHFSTALFIPIYFILYYFPKNYNLYKIFFLASFIAFVLPKEDVVSIFSFLDFTGSYAKKAELYLEGQDFVQRGIREGSPNYILVYFFSIAWSIYAYMFLIFTIKRKSLFRNLLFLSFGVVNLFYSITNVYSRYLILVKVIFVLLLIYEYRESQSLRPILITMGLLVLNLVSNLIILRYNLEASYLTLYSLSSFFMFFREITPQDFLSL</sequence>
<dbReference type="AlphaFoldDB" id="A0A1I2LF80"/>
<dbReference type="Proteomes" id="UP000199116">
    <property type="component" value="Unassembled WGS sequence"/>
</dbReference>
<feature type="transmembrane region" description="Helical" evidence="1">
    <location>
        <begin position="349"/>
        <end position="366"/>
    </location>
</feature>
<keyword evidence="3" id="KW-1185">Reference proteome</keyword>
<proteinExistence type="predicted"/>
<feature type="transmembrane region" description="Helical" evidence="1">
    <location>
        <begin position="158"/>
        <end position="174"/>
    </location>
</feature>
<keyword evidence="1" id="KW-0812">Transmembrane</keyword>
<gene>
    <name evidence="2" type="ORF">SAMN04488033_10888</name>
</gene>
<feature type="transmembrane region" description="Helical" evidence="1">
    <location>
        <begin position="101"/>
        <end position="123"/>
    </location>
</feature>
<keyword evidence="1" id="KW-1133">Transmembrane helix</keyword>
<feature type="transmembrane region" description="Helical" evidence="1">
    <location>
        <begin position="181"/>
        <end position="208"/>
    </location>
</feature>
<feature type="transmembrane region" description="Helical" evidence="1">
    <location>
        <begin position="135"/>
        <end position="152"/>
    </location>
</feature>
<dbReference type="RefSeq" id="WP_177195676.1">
    <property type="nucleotide sequence ID" value="NZ_FOOH01000008.1"/>
</dbReference>
<evidence type="ECO:0000256" key="1">
    <source>
        <dbReference type="SAM" id="Phobius"/>
    </source>
</evidence>
<accession>A0A1I2LF80</accession>
<feature type="transmembrane region" description="Helical" evidence="1">
    <location>
        <begin position="33"/>
        <end position="50"/>
    </location>
</feature>